<keyword evidence="2" id="KW-0720">Serine protease</keyword>
<evidence type="ECO:0000256" key="3">
    <source>
        <dbReference type="SAM" id="SignalP"/>
    </source>
</evidence>
<proteinExistence type="predicted"/>
<dbReference type="EMBL" id="JAGSGD010000001">
    <property type="protein sequence ID" value="MBR7619758.1"/>
    <property type="molecule type" value="Genomic_DNA"/>
</dbReference>
<dbReference type="Pfam" id="PF00326">
    <property type="entry name" value="Peptidase_S9"/>
    <property type="match status" value="1"/>
</dbReference>
<comment type="caution">
    <text evidence="5">The sequence shown here is derived from an EMBL/GenBank/DDBJ whole genome shotgun (WGS) entry which is preliminary data.</text>
</comment>
<dbReference type="PANTHER" id="PTHR42776">
    <property type="entry name" value="SERINE PEPTIDASE S9 FAMILY MEMBER"/>
    <property type="match status" value="1"/>
</dbReference>
<dbReference type="PANTHER" id="PTHR42776:SF27">
    <property type="entry name" value="DIPEPTIDYL PEPTIDASE FAMILY MEMBER 6"/>
    <property type="match status" value="1"/>
</dbReference>
<dbReference type="InterPro" id="IPR011659">
    <property type="entry name" value="WD40"/>
</dbReference>
<feature type="domain" description="Peptidase S9 prolyl oligopeptidase catalytic" evidence="4">
    <location>
        <begin position="465"/>
        <end position="669"/>
    </location>
</feature>
<evidence type="ECO:0000313" key="5">
    <source>
        <dbReference type="EMBL" id="MBR7619758.1"/>
    </source>
</evidence>
<dbReference type="InterPro" id="IPR011042">
    <property type="entry name" value="6-blade_b-propeller_TolB-like"/>
</dbReference>
<evidence type="ECO:0000259" key="4">
    <source>
        <dbReference type="Pfam" id="PF00326"/>
    </source>
</evidence>
<dbReference type="Gene3D" id="3.40.50.1820">
    <property type="entry name" value="alpha/beta hydrolase"/>
    <property type="match status" value="1"/>
</dbReference>
<dbReference type="Pfam" id="PF07676">
    <property type="entry name" value="PD40"/>
    <property type="match status" value="3"/>
</dbReference>
<organism evidence="5 6">
    <name type="scientific">Phenylobacterium glaciei</name>
    <dbReference type="NCBI Taxonomy" id="2803784"/>
    <lineage>
        <taxon>Bacteria</taxon>
        <taxon>Pseudomonadati</taxon>
        <taxon>Pseudomonadota</taxon>
        <taxon>Alphaproteobacteria</taxon>
        <taxon>Caulobacterales</taxon>
        <taxon>Caulobacteraceae</taxon>
        <taxon>Phenylobacterium</taxon>
    </lineage>
</organism>
<evidence type="ECO:0000313" key="6">
    <source>
        <dbReference type="Proteomes" id="UP000622580"/>
    </source>
</evidence>
<accession>A0A941HWE8</accession>
<gene>
    <name evidence="5" type="ORF">JKL49_10195</name>
</gene>
<dbReference type="SUPFAM" id="SSF53474">
    <property type="entry name" value="alpha/beta-Hydrolases"/>
    <property type="match status" value="1"/>
</dbReference>
<feature type="signal peptide" evidence="3">
    <location>
        <begin position="1"/>
        <end position="20"/>
    </location>
</feature>
<dbReference type="GO" id="GO:0004252">
    <property type="term" value="F:serine-type endopeptidase activity"/>
    <property type="evidence" value="ECO:0007669"/>
    <property type="project" value="TreeGrafter"/>
</dbReference>
<keyword evidence="2" id="KW-0645">Protease</keyword>
<reference evidence="5" key="1">
    <citation type="submission" date="2021-04" db="EMBL/GenBank/DDBJ databases">
        <title>Draft genome assembly of strain Phenylobacterium sp. 20VBR1 using MiniION and Illumina platforms.</title>
        <authorList>
            <person name="Thomas F.A."/>
            <person name="Krishnan K.P."/>
            <person name="Sinha R.K."/>
        </authorList>
    </citation>
    <scope>NUCLEOTIDE SEQUENCE</scope>
    <source>
        <strain evidence="5">20VBR1</strain>
    </source>
</reference>
<sequence>MRAIWIGGALALTAATTSWAAPRALAVADMFKEQTVSAPALSPDGAWVAYQVKHLDKAADKGVTHLWMTSWDGGRTVQLTSTPKESETKPRWSPDGRYLAFVSSRGDEDEADQLWLLDRTGGEAMKLTQGKLSVEDYAWSPDGQHIALILRDPEPEPAKEEGVEEDKKRPLPIVIDRFQFKQDIDGYLGARRGRLYVMDLTDKKPVRVTADGYEEALPSWSPDGKRLAFVSKGAKDYDRDDNWDVYVAEATGKGAVKALTTFEGADNMPDWESNPAWSPDGKSIAYLQGGPPKLIGYGVRHLAVVSADGGAPRVVTGGLDRNVSSPQWTADGRRIRMLIEDDGVERLAEVPAGGGAPTPLLSGRQVVLDYDGDGRDRQAVLVSDPTHPPEVFALSGGKLRPLSHQNDWLKDVALASVEETRFKSRDGTEVHGFITRPAGFKAGRKYPTILRLHGGPQSQYNLRWSQEWQMLAAQGYVVVASNPRGSNGRGQDFGAALYADWGGKAVEDVLASVDDAVAKGIADPDRLGVGGWSYGGILTNFVIAQDTRFKVAASGASISNVLAGYGTDQYIRDYEVELGKPWETLDTWMKVSYPFYHADRIKTPTLFLVGEKDFNVPALNSEQMYQTLKSQGLDTQLIIYPGQFHGLTRPSFLKDRMDRYVAWYGKYLKP</sequence>
<feature type="chain" id="PRO_5037965662" evidence="3">
    <location>
        <begin position="21"/>
        <end position="670"/>
    </location>
</feature>
<evidence type="ECO:0000256" key="1">
    <source>
        <dbReference type="ARBA" id="ARBA00022801"/>
    </source>
</evidence>
<dbReference type="SUPFAM" id="SSF82171">
    <property type="entry name" value="DPP6 N-terminal domain-like"/>
    <property type="match status" value="1"/>
</dbReference>
<dbReference type="Gene3D" id="2.120.10.30">
    <property type="entry name" value="TolB, C-terminal domain"/>
    <property type="match status" value="1"/>
</dbReference>
<dbReference type="InterPro" id="IPR029058">
    <property type="entry name" value="AB_hydrolase_fold"/>
</dbReference>
<keyword evidence="1" id="KW-0378">Hydrolase</keyword>
<dbReference type="GO" id="GO:0006508">
    <property type="term" value="P:proteolysis"/>
    <property type="evidence" value="ECO:0007669"/>
    <property type="project" value="InterPro"/>
</dbReference>
<keyword evidence="3" id="KW-0732">Signal</keyword>
<dbReference type="RefSeq" id="WP_215340132.1">
    <property type="nucleotide sequence ID" value="NZ_JAGSGD010000001.1"/>
</dbReference>
<dbReference type="InterPro" id="IPR001375">
    <property type="entry name" value="Peptidase_S9_cat"/>
</dbReference>
<evidence type="ECO:0000256" key="2">
    <source>
        <dbReference type="ARBA" id="ARBA00022825"/>
    </source>
</evidence>
<name>A0A941HWE8_9CAUL</name>
<protein>
    <submittedName>
        <fullName evidence="5">S9 family peptidase</fullName>
    </submittedName>
</protein>
<keyword evidence="6" id="KW-1185">Reference proteome</keyword>
<dbReference type="Proteomes" id="UP000622580">
    <property type="component" value="Unassembled WGS sequence"/>
</dbReference>
<dbReference type="AlphaFoldDB" id="A0A941HWE8"/>
<dbReference type="Gene3D" id="2.120.10.60">
    <property type="entry name" value="Tricorn protease N-terminal domain"/>
    <property type="match status" value="2"/>
</dbReference>